<dbReference type="PANTHER" id="PTHR46552">
    <property type="entry name" value="NADH-UBIQUINONE OXIDOREDUCTASE CHAIN 2"/>
    <property type="match status" value="1"/>
</dbReference>
<evidence type="ECO:0000256" key="14">
    <source>
        <dbReference type="ARBA" id="ARBA00023075"/>
    </source>
</evidence>
<feature type="transmembrane region" description="Helical" evidence="18">
    <location>
        <begin position="60"/>
        <end position="81"/>
    </location>
</feature>
<keyword evidence="12 18" id="KW-1133">Transmembrane helix</keyword>
<evidence type="ECO:0000256" key="13">
    <source>
        <dbReference type="ARBA" id="ARBA00023027"/>
    </source>
</evidence>
<evidence type="ECO:0000256" key="15">
    <source>
        <dbReference type="ARBA" id="ARBA00023128"/>
    </source>
</evidence>
<dbReference type="InterPro" id="IPR003917">
    <property type="entry name" value="NADH_UbQ_OxRdtase_chain2"/>
</dbReference>
<proteinExistence type="inferred from homology"/>
<comment type="similarity">
    <text evidence="3 18">Belongs to the complex I subunit 2 family.</text>
</comment>
<feature type="transmembrane region" description="Helical" evidence="18">
    <location>
        <begin position="93"/>
        <end position="115"/>
    </location>
</feature>
<evidence type="ECO:0000256" key="16">
    <source>
        <dbReference type="ARBA" id="ARBA00023136"/>
    </source>
</evidence>
<comment type="subcellular location">
    <subcellularLocation>
        <location evidence="2 18">Mitochondrion inner membrane</location>
        <topology evidence="2 18">Multi-pass membrane protein</topology>
    </subcellularLocation>
</comment>
<reference evidence="20" key="1">
    <citation type="journal article" date="2006" name="Mol. Phylogenet. Evol.">
        <title>Mitochondrial genomics and the new insect order Mantophasmatodea.</title>
        <authorList>
            <person name="Cameron S.L."/>
            <person name="Barker S.C."/>
            <person name="Whiting M.F."/>
        </authorList>
    </citation>
    <scope>NUCLEOTIDE SEQUENCE</scope>
</reference>
<comment type="catalytic activity">
    <reaction evidence="17 18">
        <text>a ubiquinone + NADH + 5 H(+)(in) = a ubiquinol + NAD(+) + 4 H(+)(out)</text>
        <dbReference type="Rhea" id="RHEA:29091"/>
        <dbReference type="Rhea" id="RHEA-COMP:9565"/>
        <dbReference type="Rhea" id="RHEA-COMP:9566"/>
        <dbReference type="ChEBI" id="CHEBI:15378"/>
        <dbReference type="ChEBI" id="CHEBI:16389"/>
        <dbReference type="ChEBI" id="CHEBI:17976"/>
        <dbReference type="ChEBI" id="CHEBI:57540"/>
        <dbReference type="ChEBI" id="CHEBI:57945"/>
        <dbReference type="EC" id="7.1.1.2"/>
    </reaction>
</comment>
<evidence type="ECO:0000256" key="8">
    <source>
        <dbReference type="ARBA" id="ARBA00022692"/>
    </source>
</evidence>
<keyword evidence="9 18" id="KW-0999">Mitochondrion inner membrane</keyword>
<evidence type="ECO:0000259" key="19">
    <source>
        <dbReference type="Pfam" id="PF00361"/>
    </source>
</evidence>
<evidence type="ECO:0000256" key="4">
    <source>
        <dbReference type="ARBA" id="ARBA00012944"/>
    </source>
</evidence>
<evidence type="ECO:0000256" key="11">
    <source>
        <dbReference type="ARBA" id="ARBA00022982"/>
    </source>
</evidence>
<dbReference type="GO" id="GO:0006120">
    <property type="term" value="P:mitochondrial electron transport, NADH to ubiquinone"/>
    <property type="evidence" value="ECO:0007669"/>
    <property type="project" value="InterPro"/>
</dbReference>
<evidence type="ECO:0000256" key="2">
    <source>
        <dbReference type="ARBA" id="ARBA00004448"/>
    </source>
</evidence>
<keyword evidence="7 18" id="KW-0679">Respiratory chain</keyword>
<keyword evidence="8 18" id="KW-0812">Transmembrane</keyword>
<organism evidence="20">
    <name type="scientific">Timema californicum</name>
    <name type="common">California timema</name>
    <name type="synonym">Walking stick</name>
    <dbReference type="NCBI Taxonomy" id="61474"/>
    <lineage>
        <taxon>Eukaryota</taxon>
        <taxon>Metazoa</taxon>
        <taxon>Ecdysozoa</taxon>
        <taxon>Arthropoda</taxon>
        <taxon>Hexapoda</taxon>
        <taxon>Insecta</taxon>
        <taxon>Pterygota</taxon>
        <taxon>Neoptera</taxon>
        <taxon>Polyneoptera</taxon>
        <taxon>Phasmatodea</taxon>
        <taxon>Timematodea</taxon>
        <taxon>Timematoidea</taxon>
        <taxon>Timematidae</taxon>
        <taxon>Timema</taxon>
    </lineage>
</organism>
<dbReference type="EMBL" id="DQ241799">
    <property type="protein sequence ID" value="ABB81904.1"/>
    <property type="molecule type" value="Genomic_DNA"/>
</dbReference>
<dbReference type="PRINTS" id="PR01436">
    <property type="entry name" value="NADHDHGNASE2"/>
</dbReference>
<evidence type="ECO:0000256" key="18">
    <source>
        <dbReference type="RuleBase" id="RU003403"/>
    </source>
</evidence>
<dbReference type="InterPro" id="IPR001750">
    <property type="entry name" value="ND/Mrp_TM"/>
</dbReference>
<protein>
    <recommendedName>
        <fullName evidence="5 18">NADH-ubiquinone oxidoreductase chain 2</fullName>
        <ecNumber evidence="4 18">7.1.1.2</ecNumber>
    </recommendedName>
</protein>
<evidence type="ECO:0000256" key="6">
    <source>
        <dbReference type="ARBA" id="ARBA00022448"/>
    </source>
</evidence>
<dbReference type="GO" id="GO:0005743">
    <property type="term" value="C:mitochondrial inner membrane"/>
    <property type="evidence" value="ECO:0007669"/>
    <property type="project" value="UniProtKB-SubCell"/>
</dbReference>
<evidence type="ECO:0000256" key="17">
    <source>
        <dbReference type="ARBA" id="ARBA00049551"/>
    </source>
</evidence>
<feature type="transmembrane region" description="Helical" evidence="18">
    <location>
        <begin position="7"/>
        <end position="28"/>
    </location>
</feature>
<evidence type="ECO:0000313" key="20">
    <source>
        <dbReference type="EMBL" id="ABB81904.1"/>
    </source>
</evidence>
<evidence type="ECO:0000256" key="1">
    <source>
        <dbReference type="ARBA" id="ARBA00003257"/>
    </source>
</evidence>
<feature type="transmembrane region" description="Helical" evidence="18">
    <location>
        <begin position="153"/>
        <end position="170"/>
    </location>
</feature>
<name>Q2Q1I2_TIMCA</name>
<geneLocation type="mitochondrion" evidence="20"/>
<gene>
    <name evidence="20" type="primary">ND2</name>
</gene>
<keyword evidence="15 18" id="KW-0496">Mitochondrion</keyword>
<evidence type="ECO:0000256" key="10">
    <source>
        <dbReference type="ARBA" id="ARBA00022967"/>
    </source>
</evidence>
<comment type="function">
    <text evidence="1">Core subunit of the mitochondrial membrane respiratory chain NADH dehydrogenase (Complex I) that is believed to belong to the minimal assembly required for catalysis. Complex I functions in the transfer of electrons from NADH to the respiratory chain. The immediate electron acceptor for the enzyme is believed to be ubiquinone.</text>
</comment>
<dbReference type="EC" id="7.1.1.2" evidence="4 18"/>
<sequence length="342" mass="38399">MQMNFMSIIFLITLMIGTLISISSNSWLGVWMGLEINLLSFIPLISSTNNLLSSESALKYFLIQAIASVILILSIILMLSIKSMTVQIYMNTLPLMLILSALMAKSGVAPLHFWFPEVMEGLTWMNCLILMTWQKIAPLLIMSHNMFMGEFTFMVVTSSIVVGALGGLNQTSMRKILAYSSIGHLGWMLIALMESEYISTFYLSIYLMITSAVVLILYMKSINHINQTFGNLNLSPMMKLALFINLLSLGGLPPFLGFLPKWLVIQYLLSQNQMPLLIIMVMGTLVTLFYYMTVSYSSLMINSLQLKWNLLTSNNTFKTSMMLITSMSLMGLPLATCIINLK</sequence>
<keyword evidence="13 18" id="KW-0520">NAD</keyword>
<feature type="transmembrane region" description="Helical" evidence="18">
    <location>
        <begin position="240"/>
        <end position="264"/>
    </location>
</feature>
<evidence type="ECO:0000256" key="5">
    <source>
        <dbReference type="ARBA" id="ARBA00021008"/>
    </source>
</evidence>
<evidence type="ECO:0000256" key="7">
    <source>
        <dbReference type="ARBA" id="ARBA00022660"/>
    </source>
</evidence>
<dbReference type="InterPro" id="IPR050175">
    <property type="entry name" value="Complex_I_Subunit_2"/>
</dbReference>
<dbReference type="AlphaFoldDB" id="Q2Q1I2"/>
<evidence type="ECO:0000256" key="3">
    <source>
        <dbReference type="ARBA" id="ARBA00007012"/>
    </source>
</evidence>
<dbReference type="Pfam" id="PF00361">
    <property type="entry name" value="Proton_antipo_M"/>
    <property type="match status" value="1"/>
</dbReference>
<dbReference type="PANTHER" id="PTHR46552:SF1">
    <property type="entry name" value="NADH-UBIQUINONE OXIDOREDUCTASE CHAIN 2"/>
    <property type="match status" value="1"/>
</dbReference>
<feature type="transmembrane region" description="Helical" evidence="18">
    <location>
        <begin position="176"/>
        <end position="193"/>
    </location>
</feature>
<feature type="domain" description="NADH:quinone oxidoreductase/Mrp antiporter transmembrane" evidence="19">
    <location>
        <begin position="24"/>
        <end position="287"/>
    </location>
</feature>
<keyword evidence="10 18" id="KW-1278">Translocase</keyword>
<dbReference type="GO" id="GO:0008137">
    <property type="term" value="F:NADH dehydrogenase (ubiquinone) activity"/>
    <property type="evidence" value="ECO:0007669"/>
    <property type="project" value="UniProtKB-EC"/>
</dbReference>
<keyword evidence="14 18" id="KW-0830">Ubiquinone</keyword>
<keyword evidence="11 18" id="KW-0249">Electron transport</keyword>
<comment type="function">
    <text evidence="18">Core subunit of the mitochondrial membrane respiratory chain NADH dehydrogenase (Complex I) which catalyzes electron transfer from NADH through the respiratory chain, using ubiquinone as an electron acceptor. Essential for the catalytic activity and assembly of complex I.</text>
</comment>
<feature type="transmembrane region" description="Helical" evidence="18">
    <location>
        <begin position="200"/>
        <end position="220"/>
    </location>
</feature>
<keyword evidence="16 18" id="KW-0472">Membrane</keyword>
<keyword evidence="6" id="KW-0813">Transport</keyword>
<feature type="transmembrane region" description="Helical" evidence="18">
    <location>
        <begin position="321"/>
        <end position="341"/>
    </location>
</feature>
<evidence type="ECO:0000256" key="9">
    <source>
        <dbReference type="ARBA" id="ARBA00022792"/>
    </source>
</evidence>
<evidence type="ECO:0000256" key="12">
    <source>
        <dbReference type="ARBA" id="ARBA00022989"/>
    </source>
</evidence>
<feature type="transmembrane region" description="Helical" evidence="18">
    <location>
        <begin position="276"/>
        <end position="301"/>
    </location>
</feature>
<accession>Q2Q1I2</accession>